<evidence type="ECO:0000313" key="11">
    <source>
        <dbReference type="EnsemblMetazoa" id="AALB008792-PA"/>
    </source>
</evidence>
<dbReference type="GO" id="GO:0030203">
    <property type="term" value="P:glycosaminoglycan metabolic process"/>
    <property type="evidence" value="ECO:0007669"/>
    <property type="project" value="TreeGrafter"/>
</dbReference>
<feature type="active site" description="Proton donor" evidence="8">
    <location>
        <position position="279"/>
    </location>
</feature>
<dbReference type="InterPro" id="IPR017853">
    <property type="entry name" value="GH"/>
</dbReference>
<dbReference type="SUPFAM" id="SSF51445">
    <property type="entry name" value="(Trans)glycosidases"/>
    <property type="match status" value="1"/>
</dbReference>
<dbReference type="FunFam" id="3.20.20.80:FF:000063">
    <property type="entry name" value="Beta-hexosaminidase"/>
    <property type="match status" value="1"/>
</dbReference>
<evidence type="ECO:0000256" key="6">
    <source>
        <dbReference type="ARBA" id="ARBA00023295"/>
    </source>
</evidence>
<dbReference type="Pfam" id="PF00728">
    <property type="entry name" value="Glyco_hydro_20"/>
    <property type="match status" value="1"/>
</dbReference>
<evidence type="ECO:0000256" key="4">
    <source>
        <dbReference type="ARBA" id="ARBA00022801"/>
    </source>
</evidence>
<dbReference type="PIRSF" id="PIRSF001093">
    <property type="entry name" value="B-hxosamndse_ab_euk"/>
    <property type="match status" value="1"/>
</dbReference>
<reference evidence="11 12" key="1">
    <citation type="journal article" date="2017" name="G3 (Bethesda)">
        <title>The Physical Genome Mapping of Anopheles albimanus Corrected Scaffold Misassemblies and Identified Interarm Rearrangements in Genus Anopheles.</title>
        <authorList>
            <person name="Artemov G.N."/>
            <person name="Peery A.N."/>
            <person name="Jiang X."/>
            <person name="Tu Z."/>
            <person name="Stegniy V.N."/>
            <person name="Sharakhova M.V."/>
            <person name="Sharakhov I.V."/>
        </authorList>
    </citation>
    <scope>NUCLEOTIDE SEQUENCE [LARGE SCALE GENOMIC DNA]</scope>
    <source>
        <strain evidence="11 12">ALBI9_A</strain>
    </source>
</reference>
<proteinExistence type="inferred from homology"/>
<dbReference type="GO" id="GO:0016231">
    <property type="term" value="F:beta-N-acetylglucosaminidase activity"/>
    <property type="evidence" value="ECO:0007669"/>
    <property type="project" value="TreeGrafter"/>
</dbReference>
<keyword evidence="6 7" id="KW-0326">Glycosidase</keyword>
<dbReference type="CTD" id="31808"/>
<dbReference type="PANTHER" id="PTHR22600:SF42">
    <property type="entry name" value="BETA-N-ACETYLHEXOSAMINIDASE"/>
    <property type="match status" value="1"/>
</dbReference>
<sequence length="504" mass="57703">MLNQTHHQFVSNLRNECSGQCKKTNTFELTVKVFVATSEAVLSWTTDESYRLNISASDVKKPIAIVEAVTMFGARHAIETLSQLTVAVSHEESEDEFNSLHISTQAFIIDAPVYAHRGLMLDTARNFIPITAIQRQLDGMAASKLNVLHWHITDTHSFPIVLKRVPEAALFGSYSSEALYSLTDIRSVVNYARQKGVRIIFEFDAPAHAGNGWQWGPQMGLGDLAVCVNQLPWRNYCIEPPCGQLNPVNPNLYLVLEKLYMDLAEIDPQQPIIHMGGDEVFYNCWNESEAIVKYLKDHGKGRTETDFLSLWRDFQEKNLHLWDYSRKTVEQTIKGTIDLFKPAPVILWSSHLTDPSVINRYLTNDRYVIQTWVPTQSSLNEDLLNLGYQLIISTKNAWYLDHGFWGQTSYYNWKIVYNNRLPRKDGVLGGEVSLWTEFVDQYSIDGRIWPRAAAAAERLWSDPYSTAQEAEGRFYRHRNRLISRGIQPDAVISKWCEQNEGQCF</sequence>
<evidence type="ECO:0000259" key="9">
    <source>
        <dbReference type="Pfam" id="PF00728"/>
    </source>
</evidence>
<dbReference type="EC" id="3.2.1.52" evidence="7"/>
<dbReference type="InterPro" id="IPR015883">
    <property type="entry name" value="Glyco_hydro_20_cat"/>
</dbReference>
<dbReference type="Gene3D" id="3.20.20.80">
    <property type="entry name" value="Glycosidases"/>
    <property type="match status" value="1"/>
</dbReference>
<evidence type="ECO:0000259" key="10">
    <source>
        <dbReference type="Pfam" id="PF14845"/>
    </source>
</evidence>
<evidence type="ECO:0000256" key="7">
    <source>
        <dbReference type="PIRNR" id="PIRNR001093"/>
    </source>
</evidence>
<evidence type="ECO:0000256" key="8">
    <source>
        <dbReference type="PIRSR" id="PIRSR001093-1"/>
    </source>
</evidence>
<dbReference type="RefSeq" id="XP_035776086.1">
    <property type="nucleotide sequence ID" value="XM_035920193.1"/>
</dbReference>
<evidence type="ECO:0000256" key="5">
    <source>
        <dbReference type="ARBA" id="ARBA00023180"/>
    </source>
</evidence>
<dbReference type="InterPro" id="IPR029018">
    <property type="entry name" value="Hex-like_dom2"/>
</dbReference>
<keyword evidence="5" id="KW-0325">Glycoprotein</keyword>
<dbReference type="InterPro" id="IPR025705">
    <property type="entry name" value="Beta_hexosaminidase_sua/sub"/>
</dbReference>
<evidence type="ECO:0000256" key="3">
    <source>
        <dbReference type="ARBA" id="ARBA00022729"/>
    </source>
</evidence>
<accession>A0A8W7JX75</accession>
<dbReference type="Gene3D" id="3.30.379.10">
    <property type="entry name" value="Chitobiase/beta-hexosaminidase domain 2-like"/>
    <property type="match status" value="1"/>
</dbReference>
<comment type="similarity">
    <text evidence="2 7">Belongs to the glycosyl hydrolase 20 family.</text>
</comment>
<name>A0A8W7JX75_ANOAL</name>
<keyword evidence="4 7" id="KW-0378">Hydrolase</keyword>
<dbReference type="Pfam" id="PF14845">
    <property type="entry name" value="Glycohydro_20b2"/>
    <property type="match status" value="1"/>
</dbReference>
<keyword evidence="3" id="KW-0732">Signal</keyword>
<dbReference type="PRINTS" id="PR00738">
    <property type="entry name" value="GLHYDRLASE20"/>
</dbReference>
<dbReference type="GeneID" id="118458057"/>
<evidence type="ECO:0000313" key="12">
    <source>
        <dbReference type="Proteomes" id="UP000069272"/>
    </source>
</evidence>
<reference evidence="11" key="2">
    <citation type="submission" date="2022-08" db="UniProtKB">
        <authorList>
            <consortium name="EnsemblMetazoa"/>
        </authorList>
    </citation>
    <scope>IDENTIFICATION</scope>
    <source>
        <strain evidence="11">STECLA/ALBI9_A</strain>
    </source>
</reference>
<organism evidence="11 12">
    <name type="scientific">Anopheles albimanus</name>
    <name type="common">New world malaria mosquito</name>
    <dbReference type="NCBI Taxonomy" id="7167"/>
    <lineage>
        <taxon>Eukaryota</taxon>
        <taxon>Metazoa</taxon>
        <taxon>Ecdysozoa</taxon>
        <taxon>Arthropoda</taxon>
        <taxon>Hexapoda</taxon>
        <taxon>Insecta</taxon>
        <taxon>Pterygota</taxon>
        <taxon>Neoptera</taxon>
        <taxon>Endopterygota</taxon>
        <taxon>Diptera</taxon>
        <taxon>Nematocera</taxon>
        <taxon>Culicoidea</taxon>
        <taxon>Culicidae</taxon>
        <taxon>Anophelinae</taxon>
        <taxon>Anopheles</taxon>
    </lineage>
</organism>
<protein>
    <recommendedName>
        <fullName evidence="7">Beta-hexosaminidase</fullName>
        <ecNumber evidence="7">3.2.1.52</ecNumber>
    </recommendedName>
</protein>
<dbReference type="EnsemblMetazoa" id="AALB008792-RA">
    <property type="protein sequence ID" value="AALB008792-PA"/>
    <property type="gene ID" value="AALB008792"/>
</dbReference>
<dbReference type="CDD" id="cd06562">
    <property type="entry name" value="GH20_HexA_HexB-like"/>
    <property type="match status" value="1"/>
</dbReference>
<dbReference type="InterPro" id="IPR029019">
    <property type="entry name" value="HEX_eukaryotic_N"/>
</dbReference>
<dbReference type="GO" id="GO:0005975">
    <property type="term" value="P:carbohydrate metabolic process"/>
    <property type="evidence" value="ECO:0007669"/>
    <property type="project" value="InterPro"/>
</dbReference>
<feature type="domain" description="Beta-hexosaminidase eukaryotic type N-terminal" evidence="10">
    <location>
        <begin position="23"/>
        <end position="84"/>
    </location>
</feature>
<evidence type="ECO:0000256" key="2">
    <source>
        <dbReference type="ARBA" id="ARBA00006285"/>
    </source>
</evidence>
<dbReference type="Proteomes" id="UP000069272">
    <property type="component" value="Chromosome 2R"/>
</dbReference>
<dbReference type="RefSeq" id="XP_035776085.1">
    <property type="nucleotide sequence ID" value="XM_035920192.1"/>
</dbReference>
<dbReference type="SUPFAM" id="SSF55545">
    <property type="entry name" value="beta-N-acetylhexosaminidase-like domain"/>
    <property type="match status" value="1"/>
</dbReference>
<dbReference type="AlphaFoldDB" id="A0A8W7JX75"/>
<keyword evidence="12" id="KW-1185">Reference proteome</keyword>
<dbReference type="GO" id="GO:0005886">
    <property type="term" value="C:plasma membrane"/>
    <property type="evidence" value="ECO:0007669"/>
    <property type="project" value="TreeGrafter"/>
</dbReference>
<evidence type="ECO:0000256" key="1">
    <source>
        <dbReference type="ARBA" id="ARBA00001231"/>
    </source>
</evidence>
<dbReference type="PANTHER" id="PTHR22600">
    <property type="entry name" value="BETA-HEXOSAMINIDASE"/>
    <property type="match status" value="1"/>
</dbReference>
<comment type="catalytic activity">
    <reaction evidence="1 7">
        <text>Hydrolysis of terminal non-reducing N-acetyl-D-hexosamine residues in N-acetyl-beta-D-hexosaminides.</text>
        <dbReference type="EC" id="3.2.1.52"/>
    </reaction>
</comment>
<feature type="domain" description="Glycoside hydrolase family 20 catalytic" evidence="9">
    <location>
        <begin position="114"/>
        <end position="462"/>
    </location>
</feature>